<dbReference type="EMBL" id="JACXVP010000007">
    <property type="protein sequence ID" value="KAG5597077.1"/>
    <property type="molecule type" value="Genomic_DNA"/>
</dbReference>
<evidence type="ECO:0000313" key="2">
    <source>
        <dbReference type="Proteomes" id="UP000824120"/>
    </source>
</evidence>
<sequence>MILVRTVCFWELSCNKQLAVIVISCKTPDNNMHNELCCGHSFLHFLFLLLIFRNFLHFLENQKCFCCFFLKVLILESREVESIRAFFSGSTFEILAKHKFYSNLDKHVFQIGLPNTICYFSKSTFRNKQILKACTIHYQPNIDELEEYKKHKGSFHVDFCFNLLFWTFHHWALPSPVSSFSSVSPLEIFWHDEHRASVLVLER</sequence>
<protein>
    <submittedName>
        <fullName evidence="1">Uncharacterized protein</fullName>
    </submittedName>
</protein>
<accession>A0A9J5YAC6</accession>
<comment type="caution">
    <text evidence="1">The sequence shown here is derived from an EMBL/GenBank/DDBJ whole genome shotgun (WGS) entry which is preliminary data.</text>
</comment>
<reference evidence="1 2" key="1">
    <citation type="submission" date="2020-09" db="EMBL/GenBank/DDBJ databases">
        <title>De no assembly of potato wild relative species, Solanum commersonii.</title>
        <authorList>
            <person name="Cho K."/>
        </authorList>
    </citation>
    <scope>NUCLEOTIDE SEQUENCE [LARGE SCALE GENOMIC DNA]</scope>
    <source>
        <strain evidence="1">LZ3.2</strain>
        <tissue evidence="1">Leaf</tissue>
    </source>
</reference>
<dbReference type="Proteomes" id="UP000824120">
    <property type="component" value="Chromosome 7"/>
</dbReference>
<organism evidence="1 2">
    <name type="scientific">Solanum commersonii</name>
    <name type="common">Commerson's wild potato</name>
    <name type="synonym">Commerson's nightshade</name>
    <dbReference type="NCBI Taxonomy" id="4109"/>
    <lineage>
        <taxon>Eukaryota</taxon>
        <taxon>Viridiplantae</taxon>
        <taxon>Streptophyta</taxon>
        <taxon>Embryophyta</taxon>
        <taxon>Tracheophyta</taxon>
        <taxon>Spermatophyta</taxon>
        <taxon>Magnoliopsida</taxon>
        <taxon>eudicotyledons</taxon>
        <taxon>Gunneridae</taxon>
        <taxon>Pentapetalae</taxon>
        <taxon>asterids</taxon>
        <taxon>lamiids</taxon>
        <taxon>Solanales</taxon>
        <taxon>Solanaceae</taxon>
        <taxon>Solanoideae</taxon>
        <taxon>Solaneae</taxon>
        <taxon>Solanum</taxon>
    </lineage>
</organism>
<gene>
    <name evidence="1" type="ORF">H5410_038309</name>
</gene>
<proteinExistence type="predicted"/>
<evidence type="ECO:0000313" key="1">
    <source>
        <dbReference type="EMBL" id="KAG5597077.1"/>
    </source>
</evidence>
<name>A0A9J5YAC6_SOLCO</name>
<dbReference type="AlphaFoldDB" id="A0A9J5YAC6"/>
<keyword evidence="2" id="KW-1185">Reference proteome</keyword>